<evidence type="ECO:0000256" key="1">
    <source>
        <dbReference type="SAM" id="MobiDB-lite"/>
    </source>
</evidence>
<dbReference type="Gene3D" id="3.30.710.10">
    <property type="entry name" value="Potassium Channel Kv1.1, Chain A"/>
    <property type="match status" value="1"/>
</dbReference>
<evidence type="ECO:0000313" key="5">
    <source>
        <dbReference type="Proteomes" id="UP000747110"/>
    </source>
</evidence>
<dbReference type="OrthoDB" id="531854at2759"/>
<evidence type="ECO:0000313" key="3">
    <source>
        <dbReference type="EMBL" id="GIM10660.1"/>
    </source>
</evidence>
<evidence type="ECO:0000313" key="4">
    <source>
        <dbReference type="Proteomes" id="UP000722791"/>
    </source>
</evidence>
<accession>A0A8J4LV52</accession>
<dbReference type="PANTHER" id="PTHR24410:SF23">
    <property type="entry name" value="BTB DOMAIN-CONTAINING PROTEIN-RELATED"/>
    <property type="match status" value="1"/>
</dbReference>
<feature type="compositionally biased region" description="Polar residues" evidence="1">
    <location>
        <begin position="148"/>
        <end position="157"/>
    </location>
</feature>
<dbReference type="SUPFAM" id="SSF54695">
    <property type="entry name" value="POZ domain"/>
    <property type="match status" value="1"/>
</dbReference>
<organism evidence="3 4">
    <name type="scientific">Volvox reticuliferus</name>
    <dbReference type="NCBI Taxonomy" id="1737510"/>
    <lineage>
        <taxon>Eukaryota</taxon>
        <taxon>Viridiplantae</taxon>
        <taxon>Chlorophyta</taxon>
        <taxon>core chlorophytes</taxon>
        <taxon>Chlorophyceae</taxon>
        <taxon>CS clade</taxon>
        <taxon>Chlamydomonadales</taxon>
        <taxon>Volvocaceae</taxon>
        <taxon>Volvox</taxon>
    </lineage>
</organism>
<dbReference type="AlphaFoldDB" id="A0A8J4LV52"/>
<evidence type="ECO:0008006" key="6">
    <source>
        <dbReference type="Google" id="ProtNLM"/>
    </source>
</evidence>
<dbReference type="PANTHER" id="PTHR24410">
    <property type="entry name" value="HL07962P-RELATED"/>
    <property type="match status" value="1"/>
</dbReference>
<dbReference type="Proteomes" id="UP000747110">
    <property type="component" value="Unassembled WGS sequence"/>
</dbReference>
<protein>
    <recommendedName>
        <fullName evidence="6">BTB domain-containing protein</fullName>
    </recommendedName>
</protein>
<dbReference type="InterPro" id="IPR011333">
    <property type="entry name" value="SKP1/BTB/POZ_sf"/>
</dbReference>
<dbReference type="InterPro" id="IPR051481">
    <property type="entry name" value="BTB-POZ/Galectin-3-binding"/>
</dbReference>
<reference evidence="3" key="1">
    <citation type="journal article" date="2021" name="Proc. Natl. Acad. Sci. U.S.A.">
        <title>Three genomes in the algal genus Volvox reveal the fate of a haploid sex-determining region after a transition to homothallism.</title>
        <authorList>
            <person name="Yamamoto K."/>
            <person name="Hamaji T."/>
            <person name="Kawai-Toyooka H."/>
            <person name="Matsuzaki R."/>
            <person name="Takahashi F."/>
            <person name="Nishimura Y."/>
            <person name="Kawachi M."/>
            <person name="Noguchi H."/>
            <person name="Minakuchi Y."/>
            <person name="Umen J.G."/>
            <person name="Toyoda A."/>
            <person name="Nozaki H."/>
        </authorList>
    </citation>
    <scope>NUCLEOTIDE SEQUENCE</scope>
    <source>
        <strain evidence="3">NIES-3785</strain>
        <strain evidence="2">NIES-3786</strain>
    </source>
</reference>
<feature type="region of interest" description="Disordered" evidence="1">
    <location>
        <begin position="139"/>
        <end position="158"/>
    </location>
</feature>
<sequence>MVGSPVNRFAWAFNDPAFSDVQLVLRAANTDADARGVFCASNIPCDCNRQTNASGYNQRDVSDHPARRACTKAFTPDAKKSEINKVPISGSATVTAPAALRGGKWIPLGQTNTEVRIYAHSIILASCSEMMRSWLSRWSEEHPDPDTDSLSDAQTSRHGAERRRRLVLRLDMELAPNELAAGEAVIRFMYTQALDGVEDDEELLACMLLADRWLLPDCVAACAARLQSTPAGSLSWRVRAALLALPLGLSAASPHVAQLQARAEASLMRTFRCPELILDDPDNRRLLLSLPPDRLEQLLLSRQDVQVTSENVVLALLSAWLQHNCHPIIQCNTNRTCSVGKYSSCDSGRCGSCCARGDPSNAAFSAASAAAANIATGQGRGLCGLSGDAATATRQRSCDCSECGNRRYGQEPRGDSGGGRRGAGGWDWGGGGLEGAVGAAGSPELEALLRLVRYRDLTPHYRSTVAPFLPGLRVLRLHHVLLAEASAAADAVTATGAADASSLPRREEPPSSVLRGVVPCGDAIIPDTSSDYESTPMTVVPATSQPLIQPPLPHNHYCHHHHQQQQVEVLAHPEPRPQHIGTTCKTSMSCTGSQESGDATAVAVAAAGRRDTGSTHSSFVKAAAAEASQVIGLCHNGSGSGGDGGTTSMEEHRSMMGNNNGRANSTSSLCTGPGTGVRTALETTALSNPQTATGLVSGAATAAAPLPFPSAMNSLPRDLVMTPDAAVHRSVPSLPRRLPYNMFRLIEWTRDIRDVRLHLTGVGGPLLGGEATSGQQLSLPVFLGGYCWHIATRFVPANAAVAAATAAASPPRFPGGTFAAAPSSGSSLFSSSGRLQLQLGVICTSPAGFWAESCGCGDSRVVPNGNTAGTTQQWLGTAAGGWGEGGEGSCKPLSIASCTVGLVDAAGRPAWQVVQTPCVLMPSVGAGAGGGMMRPTCGVYSGGGAVGSGDEVGRAAAFGSRCAAGHGVGGQWEFWSGLKGLEPTWWECGSALTGGGVLRLYCTLTLQA</sequence>
<feature type="region of interest" description="Disordered" evidence="1">
    <location>
        <begin position="496"/>
        <end position="519"/>
    </location>
</feature>
<proteinExistence type="predicted"/>
<name>A0A8J4LV52_9CHLO</name>
<evidence type="ECO:0000313" key="2">
    <source>
        <dbReference type="EMBL" id="GIL87138.1"/>
    </source>
</evidence>
<dbReference type="EMBL" id="BNCP01000038">
    <property type="protein sequence ID" value="GIL87138.1"/>
    <property type="molecule type" value="Genomic_DNA"/>
</dbReference>
<keyword evidence="5" id="KW-1185">Reference proteome</keyword>
<gene>
    <name evidence="2" type="ORF">Vretifemale_15252</name>
    <name evidence="3" type="ORF">Vretimale_14254</name>
</gene>
<comment type="caution">
    <text evidence="3">The sequence shown here is derived from an EMBL/GenBank/DDBJ whole genome shotgun (WGS) entry which is preliminary data.</text>
</comment>
<dbReference type="EMBL" id="BNCQ01000035">
    <property type="protein sequence ID" value="GIM10660.1"/>
    <property type="molecule type" value="Genomic_DNA"/>
</dbReference>
<dbReference type="Proteomes" id="UP000722791">
    <property type="component" value="Unassembled WGS sequence"/>
</dbReference>